<dbReference type="Proteomes" id="UP001567538">
    <property type="component" value="Unassembled WGS sequence"/>
</dbReference>
<evidence type="ECO:0000313" key="1">
    <source>
        <dbReference type="EMBL" id="KAL1567792.1"/>
    </source>
</evidence>
<reference evidence="1 2" key="1">
    <citation type="submission" date="2024-06" db="EMBL/GenBank/DDBJ databases">
        <title>A chromosome level genome sequence of Diviner's sage (Salvia divinorum).</title>
        <authorList>
            <person name="Ford S.A."/>
            <person name="Ro D.-K."/>
            <person name="Ness R.W."/>
            <person name="Phillips M.A."/>
        </authorList>
    </citation>
    <scope>NUCLEOTIDE SEQUENCE [LARGE SCALE GENOMIC DNA]</scope>
    <source>
        <strain evidence="1">SAF-2024a</strain>
        <tissue evidence="1">Leaf</tissue>
    </source>
</reference>
<name>A0ABD1IH20_SALDI</name>
<dbReference type="AlphaFoldDB" id="A0ABD1IH20"/>
<keyword evidence="2" id="KW-1185">Reference proteome</keyword>
<gene>
    <name evidence="1" type="ORF">AAHA92_03233</name>
</gene>
<comment type="caution">
    <text evidence="1">The sequence shown here is derived from an EMBL/GenBank/DDBJ whole genome shotgun (WGS) entry which is preliminary data.</text>
</comment>
<sequence length="69" mass="7756">MSRNTAASAIGLIGRRRIAVTSLVDFSPTGFNQPGLRVNQLEEMELLHWFGCCHLRQMLDYQESSELGC</sequence>
<evidence type="ECO:0000313" key="2">
    <source>
        <dbReference type="Proteomes" id="UP001567538"/>
    </source>
</evidence>
<accession>A0ABD1IH20</accession>
<dbReference type="EMBL" id="JBEAFC010000002">
    <property type="protein sequence ID" value="KAL1567792.1"/>
    <property type="molecule type" value="Genomic_DNA"/>
</dbReference>
<proteinExistence type="predicted"/>
<protein>
    <submittedName>
        <fullName evidence="1">Uncharacterized protein</fullName>
    </submittedName>
</protein>
<organism evidence="1 2">
    <name type="scientific">Salvia divinorum</name>
    <name type="common">Maria pastora</name>
    <name type="synonym">Diviner's sage</name>
    <dbReference type="NCBI Taxonomy" id="28513"/>
    <lineage>
        <taxon>Eukaryota</taxon>
        <taxon>Viridiplantae</taxon>
        <taxon>Streptophyta</taxon>
        <taxon>Embryophyta</taxon>
        <taxon>Tracheophyta</taxon>
        <taxon>Spermatophyta</taxon>
        <taxon>Magnoliopsida</taxon>
        <taxon>eudicotyledons</taxon>
        <taxon>Gunneridae</taxon>
        <taxon>Pentapetalae</taxon>
        <taxon>asterids</taxon>
        <taxon>lamiids</taxon>
        <taxon>Lamiales</taxon>
        <taxon>Lamiaceae</taxon>
        <taxon>Nepetoideae</taxon>
        <taxon>Mentheae</taxon>
        <taxon>Salviinae</taxon>
        <taxon>Salvia</taxon>
        <taxon>Salvia subgen. Calosphace</taxon>
    </lineage>
</organism>